<evidence type="ECO:0000256" key="1">
    <source>
        <dbReference type="SAM" id="MobiDB-lite"/>
    </source>
</evidence>
<dbReference type="VEuPathDB" id="FungiDB:TRICI_003503"/>
<gene>
    <name evidence="2" type="ORF">TRICI_003503</name>
</gene>
<dbReference type="EMBL" id="SWFS01000256">
    <property type="protein sequence ID" value="KAA8912386.1"/>
    <property type="molecule type" value="Genomic_DNA"/>
</dbReference>
<feature type="region of interest" description="Disordered" evidence="1">
    <location>
        <begin position="33"/>
        <end position="83"/>
    </location>
</feature>
<dbReference type="AlphaFoldDB" id="A0A642V3W2"/>
<protein>
    <submittedName>
        <fullName evidence="2">Uncharacterized protein</fullName>
    </submittedName>
</protein>
<accession>A0A642V3W2</accession>
<feature type="compositionally biased region" description="Acidic residues" evidence="1">
    <location>
        <begin position="40"/>
        <end position="59"/>
    </location>
</feature>
<evidence type="ECO:0000313" key="2">
    <source>
        <dbReference type="EMBL" id="KAA8912386.1"/>
    </source>
</evidence>
<dbReference type="OrthoDB" id="5556225at2759"/>
<evidence type="ECO:0000313" key="3">
    <source>
        <dbReference type="Proteomes" id="UP000761534"/>
    </source>
</evidence>
<organism evidence="2 3">
    <name type="scientific">Trichomonascus ciferrii</name>
    <dbReference type="NCBI Taxonomy" id="44093"/>
    <lineage>
        <taxon>Eukaryota</taxon>
        <taxon>Fungi</taxon>
        <taxon>Dikarya</taxon>
        <taxon>Ascomycota</taxon>
        <taxon>Saccharomycotina</taxon>
        <taxon>Dipodascomycetes</taxon>
        <taxon>Dipodascales</taxon>
        <taxon>Trichomonascaceae</taxon>
        <taxon>Trichomonascus</taxon>
        <taxon>Trichomonascus ciferrii complex</taxon>
    </lineage>
</organism>
<comment type="caution">
    <text evidence="2">The sequence shown here is derived from an EMBL/GenBank/DDBJ whole genome shotgun (WGS) entry which is preliminary data.</text>
</comment>
<name>A0A642V3W2_9ASCO</name>
<keyword evidence="3" id="KW-1185">Reference proteome</keyword>
<proteinExistence type="predicted"/>
<dbReference type="Proteomes" id="UP000761534">
    <property type="component" value="Unassembled WGS sequence"/>
</dbReference>
<sequence>MSNNVKTTKIPITKLCADSITASVNKLVRAVQPLRHHGEDDETDDGCKDEEDPLPDDGENSGRDPPSPENGGAANGPDDDWRSNWGMRIERVRDLNFTDVTNWEDALGVLYHKLGGRYTPKTQETRRLNEKFGHLVEGYNGHGLDLVKEIVGRSHVIDTEVRERTTMLRNNLQANFVKMSLTYAKRLKMRYMKRVSKFRAVSQSANATSDEFNQAKGDLQALGIGIPTVADQEWEDMLKEQLDNELNSALRALQTLNVEGLLSRAEETSSGPYIKTIARDFNSLLLPQKRTRVREGRNITEPRDEMIAAFPHLFIQPYARLSKLFDHHGFQRFNAVPMTVTYEPQYVLIDNRTLVRSILGFKNDEKPEIIPVYWRVFCQGKEADDGLERLHNRVHTIKKRLRFKGRLAHISDELKPRLDYYRTKYGDAWDPQFLQEDKVVRLCYTQGQRNKALRYLKSKRRTEKAAVDEGINLVQGEMTENSRQSFDLDDFGQYVAAKNARFETLKIHYRRPFGVRAKESRYNAHKRADEGLLELMKDKFGSDCIHIIGHWHDAGRTAKYQQPTVSMGVRNILTSAGIQWYLCDEYKTSSICPFCYSTLEKTDKIRLSSRPHQREKGRTENVHGEKLCVNEACKYTYQNRDNVATRNMYNNAVSWLTTGQGIPPALSIKNGKVNSTQRP</sequence>
<reference evidence="2" key="1">
    <citation type="journal article" date="2019" name="G3 (Bethesda)">
        <title>Genome Assemblies of Two Rare Opportunistic Yeast Pathogens: Diutina rugosa (syn. Candida rugosa) and Trichomonascus ciferrii (syn. Candida ciferrii).</title>
        <authorList>
            <person name="Mixao V."/>
            <person name="Saus E."/>
            <person name="Hansen A.P."/>
            <person name="Lass-Florl C."/>
            <person name="Gabaldon T."/>
        </authorList>
    </citation>
    <scope>NUCLEOTIDE SEQUENCE</scope>
    <source>
        <strain evidence="2">CBS 4856</strain>
    </source>
</reference>